<evidence type="ECO:0000313" key="2">
    <source>
        <dbReference type="Proteomes" id="UP000249396"/>
    </source>
</evidence>
<proteinExistence type="predicted"/>
<name>A0A2W4S7Z6_9GAMM</name>
<accession>A0A2W4S7Z6</accession>
<dbReference type="Proteomes" id="UP000249396">
    <property type="component" value="Unassembled WGS sequence"/>
</dbReference>
<dbReference type="EMBL" id="QJPH01000509">
    <property type="protein sequence ID" value="PZN71750.1"/>
    <property type="molecule type" value="Genomic_DNA"/>
</dbReference>
<reference evidence="1 2" key="1">
    <citation type="journal article" date="2018" name="Aquat. Microb. Ecol.">
        <title>Gammaproteobacterial methanotrophs dominate.</title>
        <authorList>
            <person name="Rissanen A.J."/>
            <person name="Saarenheimo J."/>
            <person name="Tiirola M."/>
            <person name="Peura S."/>
            <person name="Aalto S.L."/>
            <person name="Karvinen A."/>
            <person name="Nykanen H."/>
        </authorList>
    </citation>
    <scope>NUCLEOTIDE SEQUENCE [LARGE SCALE GENOMIC DNA]</scope>
    <source>
        <strain evidence="1">AMbin10</strain>
    </source>
</reference>
<sequence length="415" mass="45403">MKILLIALELLFFAVMSGCVGDTLNHYNRVKEPKAESLTDYKSVRFDMFAMEIPQESTSETTIASLSPAGQAEAVKILGAKYAKPEEFLASLAKPLETTAPPDSSVRSRFKRRIVIQVVDLPLLPADRLDQAIIHLSLEGAKFLSWDKFTTNHETIDLGTVTSTRSLTGTASLKATDPSGQAEADAQLQYTRSLEKEKNLSRRFAAATAVLSGNEATIALTGNDATRLTDNITVDTEIEVADFKGIEFGFFETSPLFKNSQALSPGKVSLTPRRSVQLAALQQLPIKVKAKMDYIVRHVIDGGDTMDEGDDDIELKPGSTDWVERVLVSEKEGKANTFGLSLGADGLVFVAGQDDRKQPLKFQNYSQALELRKWLVEVYGKGRPDARVVIGHQPLFIGKSETPLRGGDVGRISVQ</sequence>
<dbReference type="AlphaFoldDB" id="A0A2W4S7Z6"/>
<organism evidence="1 2">
    <name type="scientific">Candidatus Methylumidiphilus alinenensis</name>
    <dbReference type="NCBI Taxonomy" id="2202197"/>
    <lineage>
        <taxon>Bacteria</taxon>
        <taxon>Pseudomonadati</taxon>
        <taxon>Pseudomonadota</taxon>
        <taxon>Gammaproteobacteria</taxon>
        <taxon>Methylococcales</taxon>
        <taxon>Candidatus Methylumidiphilus</taxon>
    </lineage>
</organism>
<gene>
    <name evidence="1" type="ORF">DM484_25715</name>
</gene>
<evidence type="ECO:0000313" key="1">
    <source>
        <dbReference type="EMBL" id="PZN71750.1"/>
    </source>
</evidence>
<protein>
    <submittedName>
        <fullName evidence="1">Uncharacterized protein</fullName>
    </submittedName>
</protein>
<comment type="caution">
    <text evidence="1">The sequence shown here is derived from an EMBL/GenBank/DDBJ whole genome shotgun (WGS) entry which is preliminary data.</text>
</comment>